<organism evidence="2 3">
    <name type="scientific">Aspergillus calidoustus</name>
    <dbReference type="NCBI Taxonomy" id="454130"/>
    <lineage>
        <taxon>Eukaryota</taxon>
        <taxon>Fungi</taxon>
        <taxon>Dikarya</taxon>
        <taxon>Ascomycota</taxon>
        <taxon>Pezizomycotina</taxon>
        <taxon>Eurotiomycetes</taxon>
        <taxon>Eurotiomycetidae</taxon>
        <taxon>Eurotiales</taxon>
        <taxon>Aspergillaceae</taxon>
        <taxon>Aspergillus</taxon>
        <taxon>Aspergillus subgen. Nidulantes</taxon>
    </lineage>
</organism>
<sequence>MVLARDAILAGTLLDPDFVTILAQGSSPPFPSDIDIPALRVLTNEAKSKARSAQGPHPDIIERDITIPTRDGASILAHVYYPAHPAAGRSTTLPVFVFFHGGGFCIGSRHDDFESNRAIALRNNVVVISPEYRLAPEHPFPTAVYDGLDTLQWVAANVHLIHPSASIPAGLIIGGTSSGGNIANAVLYLNRDQENVVPVTGQFLSVAPLLPWPVLPEKYRKAYTSAEENRAYAIPPPEMVRSFLSAYKPDIYSPLMVPFNHPRGHVGIPPTYFQVCGLDTLRDETLIYEQVLREENSIPTRLDYYPGLPHHFWEFFPQLTKHVKRRTDDTVEGVKWLLEAGVEMRAG</sequence>
<dbReference type="InterPro" id="IPR013094">
    <property type="entry name" value="AB_hydrolase_3"/>
</dbReference>
<dbReference type="Gene3D" id="3.40.50.1820">
    <property type="entry name" value="alpha/beta hydrolase"/>
    <property type="match status" value="1"/>
</dbReference>
<evidence type="ECO:0000313" key="2">
    <source>
        <dbReference type="EMBL" id="CEL10570.1"/>
    </source>
</evidence>
<dbReference type="EMBL" id="CDMC01000019">
    <property type="protein sequence ID" value="CEL10570.1"/>
    <property type="molecule type" value="Genomic_DNA"/>
</dbReference>
<keyword evidence="3" id="KW-1185">Reference proteome</keyword>
<name>A0A0U5CI89_ASPCI</name>
<gene>
    <name evidence="2" type="ORF">ASPCAL13687</name>
</gene>
<proteinExistence type="predicted"/>
<dbReference type="InterPro" id="IPR029058">
    <property type="entry name" value="AB_hydrolase_fold"/>
</dbReference>
<dbReference type="GO" id="GO:0016787">
    <property type="term" value="F:hydrolase activity"/>
    <property type="evidence" value="ECO:0007669"/>
    <property type="project" value="InterPro"/>
</dbReference>
<dbReference type="Pfam" id="PF07859">
    <property type="entry name" value="Abhydrolase_3"/>
    <property type="match status" value="1"/>
</dbReference>
<dbReference type="InterPro" id="IPR050466">
    <property type="entry name" value="Carboxylest/Gibb_receptor"/>
</dbReference>
<protein>
    <recommendedName>
        <fullName evidence="1">Alpha/beta hydrolase fold-3 domain-containing protein</fullName>
    </recommendedName>
</protein>
<feature type="domain" description="Alpha/beta hydrolase fold-3" evidence="1">
    <location>
        <begin position="96"/>
        <end position="313"/>
    </location>
</feature>
<evidence type="ECO:0000313" key="3">
    <source>
        <dbReference type="Proteomes" id="UP000054771"/>
    </source>
</evidence>
<reference evidence="3" key="1">
    <citation type="journal article" date="2016" name="Genome Announc.">
        <title>Draft genome sequences of fungus Aspergillus calidoustus.</title>
        <authorList>
            <person name="Horn F."/>
            <person name="Linde J."/>
            <person name="Mattern D.J."/>
            <person name="Walther G."/>
            <person name="Guthke R."/>
            <person name="Scherlach K."/>
            <person name="Martin K."/>
            <person name="Brakhage A.A."/>
            <person name="Petzke L."/>
            <person name="Valiante V."/>
        </authorList>
    </citation>
    <scope>NUCLEOTIDE SEQUENCE [LARGE SCALE GENOMIC DNA]</scope>
    <source>
        <strain evidence="3">SF006504</strain>
    </source>
</reference>
<dbReference type="PANTHER" id="PTHR23024:SF643">
    <property type="entry name" value="AB HYDROLASE SUPERFAMILY PROTEIN B1A11.02"/>
    <property type="match status" value="1"/>
</dbReference>
<dbReference type="AlphaFoldDB" id="A0A0U5CI89"/>
<accession>A0A0U5CI89</accession>
<dbReference type="SUPFAM" id="SSF53474">
    <property type="entry name" value="alpha/beta-Hydrolases"/>
    <property type="match status" value="1"/>
</dbReference>
<evidence type="ECO:0000259" key="1">
    <source>
        <dbReference type="Pfam" id="PF07859"/>
    </source>
</evidence>
<dbReference type="OrthoDB" id="408631at2759"/>
<dbReference type="PANTHER" id="PTHR23024">
    <property type="entry name" value="ARYLACETAMIDE DEACETYLASE"/>
    <property type="match status" value="1"/>
</dbReference>
<dbReference type="STRING" id="454130.A0A0U5CI89"/>
<dbReference type="Proteomes" id="UP000054771">
    <property type="component" value="Unassembled WGS sequence"/>
</dbReference>
<dbReference type="OMA" id="CVGYPEM"/>